<accession>A0ABX0DKN8</accession>
<proteinExistence type="predicted"/>
<evidence type="ECO:0000313" key="5">
    <source>
        <dbReference type="Proteomes" id="UP001518140"/>
    </source>
</evidence>
<evidence type="ECO:0000313" key="4">
    <source>
        <dbReference type="EMBL" id="NGO42447.1"/>
    </source>
</evidence>
<comment type="caution">
    <text evidence="4">The sequence shown here is derived from an EMBL/GenBank/DDBJ whole genome shotgun (WGS) entry which is preliminary data.</text>
</comment>
<gene>
    <name evidence="4" type="ORF">G6048_09825</name>
</gene>
<reference evidence="4 5" key="1">
    <citation type="submission" date="2020-02" db="EMBL/GenBank/DDBJ databases">
        <title>Whole-genome analyses of novel actinobacteria.</title>
        <authorList>
            <person name="Sahin N."/>
            <person name="Tokatli A."/>
        </authorList>
    </citation>
    <scope>NUCLEOTIDE SEQUENCE [LARGE SCALE GENOMIC DNA]</scope>
    <source>
        <strain evidence="4 5">YC419</strain>
    </source>
</reference>
<dbReference type="EMBL" id="JAAKZX010000021">
    <property type="protein sequence ID" value="NGO42447.1"/>
    <property type="molecule type" value="Genomic_DNA"/>
</dbReference>
<feature type="signal peptide" evidence="3">
    <location>
        <begin position="1"/>
        <end position="31"/>
    </location>
</feature>
<feature type="compositionally biased region" description="Low complexity" evidence="1">
    <location>
        <begin position="114"/>
        <end position="127"/>
    </location>
</feature>
<evidence type="ECO:0000256" key="2">
    <source>
        <dbReference type="SAM" id="Phobius"/>
    </source>
</evidence>
<keyword evidence="2" id="KW-0812">Transmembrane</keyword>
<evidence type="ECO:0008006" key="6">
    <source>
        <dbReference type="Google" id="ProtNLM"/>
    </source>
</evidence>
<dbReference type="RefSeq" id="WP_165339074.1">
    <property type="nucleotide sequence ID" value="NZ_JAAKZX010000021.1"/>
</dbReference>
<keyword evidence="2" id="KW-0472">Membrane</keyword>
<feature type="compositionally biased region" description="Low complexity" evidence="1">
    <location>
        <begin position="135"/>
        <end position="149"/>
    </location>
</feature>
<keyword evidence="2" id="KW-1133">Transmembrane helix</keyword>
<keyword evidence="5" id="KW-1185">Reference proteome</keyword>
<evidence type="ECO:0000256" key="3">
    <source>
        <dbReference type="SAM" id="SignalP"/>
    </source>
</evidence>
<feature type="chain" id="PRO_5047229184" description="Secreted protein" evidence="3">
    <location>
        <begin position="32"/>
        <end position="194"/>
    </location>
</feature>
<evidence type="ECO:0000256" key="1">
    <source>
        <dbReference type="SAM" id="MobiDB-lite"/>
    </source>
</evidence>
<name>A0ABX0DKN8_9ACTN</name>
<sequence length="194" mass="18991">MRTTQMFVRAGLTVAASAALPLALTAGPAAAVNTQITVTSSGSTVQVNTTSCPGGGNASLLSSGQTSFAQGRQAALSGTSSQSASWSGVSSGTYTVIVVCENGTTAGTQSITVSTGSSPTISATASPSPSPSPTRSPTRSPSPTATATRGVMGGTGGSAEDYSTITYTAGGILVATGVGATAWVLRRRAKPNRL</sequence>
<protein>
    <recommendedName>
        <fullName evidence="6">Secreted protein</fullName>
    </recommendedName>
</protein>
<keyword evidence="3" id="KW-0732">Signal</keyword>
<feature type="transmembrane region" description="Helical" evidence="2">
    <location>
        <begin position="165"/>
        <end position="185"/>
    </location>
</feature>
<dbReference type="Proteomes" id="UP001518140">
    <property type="component" value="Unassembled WGS sequence"/>
</dbReference>
<feature type="region of interest" description="Disordered" evidence="1">
    <location>
        <begin position="108"/>
        <end position="156"/>
    </location>
</feature>
<organism evidence="4 5">
    <name type="scientific">Streptomyces ureilyticus</name>
    <dbReference type="NCBI Taxonomy" id="1775131"/>
    <lineage>
        <taxon>Bacteria</taxon>
        <taxon>Bacillati</taxon>
        <taxon>Actinomycetota</taxon>
        <taxon>Actinomycetes</taxon>
        <taxon>Kitasatosporales</taxon>
        <taxon>Streptomycetaceae</taxon>
        <taxon>Streptomyces</taxon>
    </lineage>
</organism>